<reference evidence="1" key="1">
    <citation type="submission" date="2014-11" db="EMBL/GenBank/DDBJ databases">
        <authorList>
            <person name="Amaro Gonzalez C."/>
        </authorList>
    </citation>
    <scope>NUCLEOTIDE SEQUENCE</scope>
</reference>
<reference evidence="1" key="2">
    <citation type="journal article" date="2015" name="Fish Shellfish Immunol.">
        <title>Early steps in the European eel (Anguilla anguilla)-Vibrio vulnificus interaction in the gills: Role of the RtxA13 toxin.</title>
        <authorList>
            <person name="Callol A."/>
            <person name="Pajuelo D."/>
            <person name="Ebbesson L."/>
            <person name="Teles M."/>
            <person name="MacKenzie S."/>
            <person name="Amaro C."/>
        </authorList>
    </citation>
    <scope>NUCLEOTIDE SEQUENCE</scope>
</reference>
<proteinExistence type="predicted"/>
<protein>
    <submittedName>
        <fullName evidence="1">Uncharacterized protein</fullName>
    </submittedName>
</protein>
<dbReference type="EMBL" id="GBXM01031676">
    <property type="protein sequence ID" value="JAH76901.1"/>
    <property type="molecule type" value="Transcribed_RNA"/>
</dbReference>
<accession>A0A0E9VFX6</accession>
<organism evidence="1">
    <name type="scientific">Anguilla anguilla</name>
    <name type="common">European freshwater eel</name>
    <name type="synonym">Muraena anguilla</name>
    <dbReference type="NCBI Taxonomy" id="7936"/>
    <lineage>
        <taxon>Eukaryota</taxon>
        <taxon>Metazoa</taxon>
        <taxon>Chordata</taxon>
        <taxon>Craniata</taxon>
        <taxon>Vertebrata</taxon>
        <taxon>Euteleostomi</taxon>
        <taxon>Actinopterygii</taxon>
        <taxon>Neopterygii</taxon>
        <taxon>Teleostei</taxon>
        <taxon>Anguilliformes</taxon>
        <taxon>Anguillidae</taxon>
        <taxon>Anguilla</taxon>
    </lineage>
</organism>
<dbReference type="AlphaFoldDB" id="A0A0E9VFX6"/>
<name>A0A0E9VFX6_ANGAN</name>
<evidence type="ECO:0000313" key="1">
    <source>
        <dbReference type="EMBL" id="JAH76901.1"/>
    </source>
</evidence>
<sequence>MRVCVHACVYLYVCMYTYTYSTHVHTLIHFVVLKCLTLLTGKLVGLYSQ</sequence>